<reference evidence="2 3" key="1">
    <citation type="submission" date="2021-04" db="EMBL/GenBank/DDBJ databases">
        <authorList>
            <person name="Bliznina A."/>
        </authorList>
    </citation>
    <scope>NUCLEOTIDE SEQUENCE [LARGE SCALE GENOMIC DNA]</scope>
</reference>
<evidence type="ECO:0000256" key="1">
    <source>
        <dbReference type="SAM" id="Phobius"/>
    </source>
</evidence>
<name>A0ABN7RXG9_OIKDI</name>
<sequence>MSLARAVLSRPVNVGSRSQGAVRPFLAAPRRSFVVYRPKWADNRAVMPDQWGTRIARYFTRMPEIAYGLIFLYVGLFFMWHKYYVAQVHPEFTYLVQDPYLDNPMMCNSAYYHHTELSKVITNMHGNRNMYHQVFREEDGVTHGAPWTDKRTDLYMKRFFSPGNQKMMLENKVDRYMQNSKNGQPRLNINFGDYGMPGWTDSEGRAHKPSYDVPLPYNAPAPGTEIKYS</sequence>
<feature type="transmembrane region" description="Helical" evidence="1">
    <location>
        <begin position="65"/>
        <end position="84"/>
    </location>
</feature>
<dbReference type="EMBL" id="OU015568">
    <property type="protein sequence ID" value="CAG5087932.1"/>
    <property type="molecule type" value="Genomic_DNA"/>
</dbReference>
<dbReference type="Proteomes" id="UP001158576">
    <property type="component" value="Chromosome PAR"/>
</dbReference>
<accession>A0ABN7RXG9</accession>
<organism evidence="2 3">
    <name type="scientific">Oikopleura dioica</name>
    <name type="common">Tunicate</name>
    <dbReference type="NCBI Taxonomy" id="34765"/>
    <lineage>
        <taxon>Eukaryota</taxon>
        <taxon>Metazoa</taxon>
        <taxon>Chordata</taxon>
        <taxon>Tunicata</taxon>
        <taxon>Appendicularia</taxon>
        <taxon>Copelata</taxon>
        <taxon>Oikopleuridae</taxon>
        <taxon>Oikopleura</taxon>
    </lineage>
</organism>
<keyword evidence="1" id="KW-0472">Membrane</keyword>
<protein>
    <submittedName>
        <fullName evidence="2">Oidioi.mRNA.OKI2018_I69.PAR.g11673.t1.cds</fullName>
    </submittedName>
</protein>
<gene>
    <name evidence="2" type="ORF">OKIOD_LOCUS3231</name>
</gene>
<keyword evidence="1" id="KW-1133">Transmembrane helix</keyword>
<proteinExistence type="predicted"/>
<evidence type="ECO:0000313" key="3">
    <source>
        <dbReference type="Proteomes" id="UP001158576"/>
    </source>
</evidence>
<evidence type="ECO:0000313" key="2">
    <source>
        <dbReference type="EMBL" id="CAG5087932.1"/>
    </source>
</evidence>
<keyword evidence="3" id="KW-1185">Reference proteome</keyword>
<keyword evidence="1" id="KW-0812">Transmembrane</keyword>